<feature type="transmembrane region" description="Helical" evidence="2">
    <location>
        <begin position="488"/>
        <end position="509"/>
    </location>
</feature>
<feature type="chain" id="PRO_5020033290" evidence="3">
    <location>
        <begin position="27"/>
        <end position="1343"/>
    </location>
</feature>
<keyword evidence="3" id="KW-0732">Signal</keyword>
<feature type="transmembrane region" description="Helical" evidence="2">
    <location>
        <begin position="385"/>
        <end position="402"/>
    </location>
</feature>
<gene>
    <name evidence="4" type="ORF">NSK_005227</name>
</gene>
<feature type="region of interest" description="Disordered" evidence="1">
    <location>
        <begin position="863"/>
        <end position="921"/>
    </location>
</feature>
<sequence length="1343" mass="144182">MRWSVGMAVALLLIVGGSFLVAGSRSKRSGINNTAGVQVLDHTDPLPNSGAGLPASAPVGEPPSQDWGEATTMSEQGDKEEVRAPPAMGASGTSFQDLLDATTTHGIPAEDKAESTTDFWGNEIPSADGEAEEVDADLMDEEGQEVEVDEVAGVCFVENSIELRKAIVKETCSMIQLASMSNDMGEMEQETDDEMDMLDEIDGMGGRNGQYELYKEIVIRRTLTIQGDSVVLPRINCDEAVRCLRVKAGAHLTLRYVRINTGKGELRPRLFPLSRNNESDFFMDQVVEVRGGTVLLEPGTKGADFIGVTFIGDEGTRKVFMAGGRANFVRCTFWDFQYLAPLTDHIRFGDNLFLLRGEAYFTGCILIFNTIIGLDVGFGLNISQWGGLLVFTFSVIVLNNLISLTAVAGQTIFCAGGVMVFTAVELIFNSAIENFNGMGAATLGSGASIWTASAIQDVYGILAAFGLGFDITNCAGVLVNVHVAANQFIAIMYGGLLGGFAFNGAGVYIGHFSPFVSMIGCGIEAGAGGYAYNVGIASFHWSSVTTFAGTWSAFMYGGMISVPAGFLVWIYCPTVAVSGVESFWGRGGTIFVGAGAAVMGRSPLIEIMRIINLHADYWIMGSCEPFVEAWAGGPIKFYAPLQGCNVSEEVPESEEGGSYHGDERRHLLDQGYRGKRQLSQTTLPPMNGNGTNGGYDDGRMADTTGKGGSAGGPMSSDRGVEEAARISTKTSLIAFGMSPRTKSRPDKIFDAIPLSDDPLLQVVLGNTRLELVQSLQDALSSIRFASDPKIPDQTEPTPDSAPSRPSFLQPRPVTMHVGGQREGLCSICGVDVVEGDGVGACDVHEECEPGFLQTLQDTALGKALGGGTSTSRRLPLKAEGTPSPATTTRRRQQSPDLFPTASPPFPPSSFSASPTSYTSSSSPLTRRALAAAAAAESEDIPSTPPRAEARYILLARLDVTTRILNESLDTSLLKEALSSALGADVDDPYHQVLGKDAMQTEVYSLAVDEMFAAMYPKELGDEGGYTYRVRRRRHLSPTEEAGTEGGGEDEEEEVALQVQKHQIVLTSISRPQTRRALRALGVRDPVVGGSRHLRLATGEKDRRERAALARETARRRLQADMEAVQDDPVAFAAAATAAAEAEKAAEAEEAALGLAIAKYLQEKGGAVEASVENVDVHFDQTLYIPAYDPDVFANESPFYQDVGAYSVDLLDPDLPLLPLDHLGYKKNYHLTLRNFPALARVQLVGLRVAPSEEVRHQAGGQLPWRCPLGMVKTDDQGFAMLPDLRIVSPLACPPGDYQIRATVLSVEDKSEEGHGGILYGMSNVFALSREGRKRKLYGTSMWL</sequence>
<keyword evidence="5" id="KW-1185">Reference proteome</keyword>
<protein>
    <submittedName>
        <fullName evidence="4">Uncharacterized protein</fullName>
    </submittedName>
</protein>
<evidence type="ECO:0000256" key="3">
    <source>
        <dbReference type="SAM" id="SignalP"/>
    </source>
</evidence>
<keyword evidence="2" id="KW-1133">Transmembrane helix</keyword>
<evidence type="ECO:0000256" key="1">
    <source>
        <dbReference type="SAM" id="MobiDB-lite"/>
    </source>
</evidence>
<dbReference type="Proteomes" id="UP000355283">
    <property type="component" value="Unassembled WGS sequence"/>
</dbReference>
<feature type="transmembrane region" description="Helical" evidence="2">
    <location>
        <begin position="583"/>
        <end position="600"/>
    </location>
</feature>
<feature type="transmembrane region" description="Helical" evidence="2">
    <location>
        <begin position="461"/>
        <end position="481"/>
    </location>
</feature>
<feature type="compositionally biased region" description="Low complexity" evidence="1">
    <location>
        <begin position="908"/>
        <end position="921"/>
    </location>
</feature>
<organism evidence="4 5">
    <name type="scientific">Nannochloropsis salina CCMP1776</name>
    <dbReference type="NCBI Taxonomy" id="1027361"/>
    <lineage>
        <taxon>Eukaryota</taxon>
        <taxon>Sar</taxon>
        <taxon>Stramenopiles</taxon>
        <taxon>Ochrophyta</taxon>
        <taxon>Eustigmatophyceae</taxon>
        <taxon>Eustigmatales</taxon>
        <taxon>Monodopsidaceae</taxon>
        <taxon>Microchloropsis</taxon>
        <taxon>Microchloropsis salina</taxon>
    </lineage>
</organism>
<feature type="region of interest" description="Disordered" evidence="1">
    <location>
        <begin position="786"/>
        <end position="810"/>
    </location>
</feature>
<name>A0A4D9D4B0_9STRA</name>
<reference evidence="4 5" key="1">
    <citation type="submission" date="2019-01" db="EMBL/GenBank/DDBJ databases">
        <title>Nuclear Genome Assembly of the Microalgal Biofuel strain Nannochloropsis salina CCMP1776.</title>
        <authorList>
            <person name="Hovde B."/>
        </authorList>
    </citation>
    <scope>NUCLEOTIDE SEQUENCE [LARGE SCALE GENOMIC DNA]</scope>
    <source>
        <strain evidence="4 5">CCMP1776</strain>
    </source>
</reference>
<dbReference type="EMBL" id="SDOX01000035">
    <property type="protein sequence ID" value="TFJ83458.1"/>
    <property type="molecule type" value="Genomic_DNA"/>
</dbReference>
<feature type="transmembrane region" description="Helical" evidence="2">
    <location>
        <begin position="408"/>
        <end position="428"/>
    </location>
</feature>
<evidence type="ECO:0000256" key="2">
    <source>
        <dbReference type="SAM" id="Phobius"/>
    </source>
</evidence>
<keyword evidence="2" id="KW-0472">Membrane</keyword>
<feature type="transmembrane region" description="Helical" evidence="2">
    <location>
        <begin position="359"/>
        <end position="378"/>
    </location>
</feature>
<keyword evidence="2" id="KW-0812">Transmembrane</keyword>
<dbReference type="OrthoDB" id="10339132at2759"/>
<comment type="caution">
    <text evidence="4">The sequence shown here is derived from an EMBL/GenBank/DDBJ whole genome shotgun (WGS) entry which is preliminary data.</text>
</comment>
<accession>A0A4D9D4B0</accession>
<feature type="region of interest" description="Disordered" evidence="1">
    <location>
        <begin position="677"/>
        <end position="722"/>
    </location>
</feature>
<proteinExistence type="predicted"/>
<feature type="transmembrane region" description="Helical" evidence="2">
    <location>
        <begin position="553"/>
        <end position="571"/>
    </location>
</feature>
<feature type="signal peptide" evidence="3">
    <location>
        <begin position="1"/>
        <end position="26"/>
    </location>
</feature>
<evidence type="ECO:0000313" key="4">
    <source>
        <dbReference type="EMBL" id="TFJ83458.1"/>
    </source>
</evidence>
<evidence type="ECO:0000313" key="5">
    <source>
        <dbReference type="Proteomes" id="UP000355283"/>
    </source>
</evidence>
<feature type="region of interest" description="Disordered" evidence="1">
    <location>
        <begin position="39"/>
        <end position="94"/>
    </location>
</feature>